<dbReference type="InterPro" id="IPR039840">
    <property type="entry name" value="NAA80"/>
</dbReference>
<sequence>MGKPSESSSPFRVIPIHYARELIDETIKLINEEWPRSIGARMWSLESSNDNLPTCLVLTNPTNWEANDGVTKDTPRVLAHLKLTPIPSNPSACFIESVVVWKSLRGKGIGRFLMNEAENYCKYKLKLEEIYLSTTDKEDFYLKLGYEPCPPVSIFGGPCNGSFRPVTKKKYMKKVLTEPSDDEQC</sequence>
<dbReference type="GO" id="GO:0008080">
    <property type="term" value="F:N-acetyltransferase activity"/>
    <property type="evidence" value="ECO:0007669"/>
    <property type="project" value="InterPro"/>
</dbReference>
<dbReference type="GO" id="GO:1905502">
    <property type="term" value="F:acetyl-CoA binding"/>
    <property type="evidence" value="ECO:0007669"/>
    <property type="project" value="TreeGrafter"/>
</dbReference>
<dbReference type="CDD" id="cd04301">
    <property type="entry name" value="NAT_SF"/>
    <property type="match status" value="1"/>
</dbReference>
<dbReference type="PANTHER" id="PTHR13538:SF4">
    <property type="entry name" value="N-ALPHA-ACETYLTRANSFERASE 80"/>
    <property type="match status" value="1"/>
</dbReference>
<dbReference type="EMBL" id="CVRI01000039">
    <property type="protein sequence ID" value="CRK94647.1"/>
    <property type="molecule type" value="Genomic_DNA"/>
</dbReference>
<dbReference type="PANTHER" id="PTHR13538">
    <property type="entry name" value="N-ACETYLTRANSFERASE 6"/>
    <property type="match status" value="1"/>
</dbReference>
<proteinExistence type="predicted"/>
<dbReference type="Pfam" id="PF00583">
    <property type="entry name" value="Acetyltransf_1"/>
    <property type="match status" value="1"/>
</dbReference>
<dbReference type="FunFam" id="3.40.630.30:FF:000076">
    <property type="entry name" value="Blast:N-acetyltransferase 6"/>
    <property type="match status" value="1"/>
</dbReference>
<accession>A0A1J1I2S1</accession>
<evidence type="ECO:0000259" key="1">
    <source>
        <dbReference type="PROSITE" id="PS51186"/>
    </source>
</evidence>
<dbReference type="Gene3D" id="3.40.630.30">
    <property type="match status" value="1"/>
</dbReference>
<dbReference type="OrthoDB" id="329272at2759"/>
<name>A0A1J1I2S1_9DIPT</name>
<protein>
    <submittedName>
        <fullName evidence="2">CLUMA_CG008147, isoform A</fullName>
    </submittedName>
</protein>
<gene>
    <name evidence="2" type="primary">putative N-acetyltransferase 6</name>
    <name evidence="2" type="ORF">CLUMA_CG008147</name>
</gene>
<dbReference type="SUPFAM" id="SSF55729">
    <property type="entry name" value="Acyl-CoA N-acyltransferases (Nat)"/>
    <property type="match status" value="1"/>
</dbReference>
<dbReference type="AlphaFoldDB" id="A0A1J1I2S1"/>
<feature type="domain" description="N-acetyltransferase" evidence="1">
    <location>
        <begin position="14"/>
        <end position="177"/>
    </location>
</feature>
<dbReference type="GO" id="GO:0005737">
    <property type="term" value="C:cytoplasm"/>
    <property type="evidence" value="ECO:0007669"/>
    <property type="project" value="TreeGrafter"/>
</dbReference>
<evidence type="ECO:0000313" key="3">
    <source>
        <dbReference type="Proteomes" id="UP000183832"/>
    </source>
</evidence>
<evidence type="ECO:0000313" key="2">
    <source>
        <dbReference type="EMBL" id="CRK94647.1"/>
    </source>
</evidence>
<dbReference type="PROSITE" id="PS51186">
    <property type="entry name" value="GNAT"/>
    <property type="match status" value="1"/>
</dbReference>
<keyword evidence="3" id="KW-1185">Reference proteome</keyword>
<dbReference type="Proteomes" id="UP000183832">
    <property type="component" value="Unassembled WGS sequence"/>
</dbReference>
<dbReference type="InterPro" id="IPR000182">
    <property type="entry name" value="GNAT_dom"/>
</dbReference>
<organism evidence="2 3">
    <name type="scientific">Clunio marinus</name>
    <dbReference type="NCBI Taxonomy" id="568069"/>
    <lineage>
        <taxon>Eukaryota</taxon>
        <taxon>Metazoa</taxon>
        <taxon>Ecdysozoa</taxon>
        <taxon>Arthropoda</taxon>
        <taxon>Hexapoda</taxon>
        <taxon>Insecta</taxon>
        <taxon>Pterygota</taxon>
        <taxon>Neoptera</taxon>
        <taxon>Endopterygota</taxon>
        <taxon>Diptera</taxon>
        <taxon>Nematocera</taxon>
        <taxon>Chironomoidea</taxon>
        <taxon>Chironomidae</taxon>
        <taxon>Clunio</taxon>
    </lineage>
</organism>
<reference evidence="2 3" key="1">
    <citation type="submission" date="2015-04" db="EMBL/GenBank/DDBJ databases">
        <authorList>
            <person name="Syromyatnikov M.Y."/>
            <person name="Popov V.N."/>
        </authorList>
    </citation>
    <scope>NUCLEOTIDE SEQUENCE [LARGE SCALE GENOMIC DNA]</scope>
</reference>
<dbReference type="InterPro" id="IPR016181">
    <property type="entry name" value="Acyl_CoA_acyltransferase"/>
</dbReference>